<proteinExistence type="predicted"/>
<dbReference type="InterPro" id="IPR003593">
    <property type="entry name" value="AAA+_ATPase"/>
</dbReference>
<dbReference type="RefSeq" id="WP_120469792.1">
    <property type="nucleotide sequence ID" value="NZ_RAYQ01000011.1"/>
</dbReference>
<dbReference type="EMBL" id="RAYQ01000011">
    <property type="protein sequence ID" value="RKI91081.1"/>
    <property type="molecule type" value="Genomic_DNA"/>
</dbReference>
<dbReference type="GO" id="GO:0005886">
    <property type="term" value="C:plasma membrane"/>
    <property type="evidence" value="ECO:0007669"/>
    <property type="project" value="TreeGrafter"/>
</dbReference>
<dbReference type="OrthoDB" id="1651389at2"/>
<dbReference type="Gene3D" id="1.10.260.40">
    <property type="entry name" value="lambda repressor-like DNA-binding domains"/>
    <property type="match status" value="1"/>
</dbReference>
<dbReference type="CDD" id="cd03255">
    <property type="entry name" value="ABC_MJ0796_LolCDE_FtsE"/>
    <property type="match status" value="1"/>
</dbReference>
<dbReference type="Pfam" id="PF01381">
    <property type="entry name" value="HTH_3"/>
    <property type="match status" value="1"/>
</dbReference>
<dbReference type="GO" id="GO:0098796">
    <property type="term" value="C:membrane protein complex"/>
    <property type="evidence" value="ECO:0007669"/>
    <property type="project" value="UniProtKB-ARBA"/>
</dbReference>
<dbReference type="GO" id="GO:0016887">
    <property type="term" value="F:ATP hydrolysis activity"/>
    <property type="evidence" value="ECO:0007669"/>
    <property type="project" value="InterPro"/>
</dbReference>
<dbReference type="InterPro" id="IPR001387">
    <property type="entry name" value="Cro/C1-type_HTH"/>
</dbReference>
<dbReference type="PANTHER" id="PTHR24220">
    <property type="entry name" value="IMPORT ATP-BINDING PROTEIN"/>
    <property type="match status" value="1"/>
</dbReference>
<keyword evidence="1" id="KW-0813">Transport</keyword>
<dbReference type="Gene3D" id="3.40.50.300">
    <property type="entry name" value="P-loop containing nucleotide triphosphate hydrolases"/>
    <property type="match status" value="1"/>
</dbReference>
<keyword evidence="2" id="KW-0547">Nucleotide-binding</keyword>
<dbReference type="GO" id="GO:0005524">
    <property type="term" value="F:ATP binding"/>
    <property type="evidence" value="ECO:0007669"/>
    <property type="project" value="UniProtKB-KW"/>
</dbReference>
<evidence type="ECO:0000259" key="5">
    <source>
        <dbReference type="PROSITE" id="PS50943"/>
    </source>
</evidence>
<dbReference type="SUPFAM" id="SSF52540">
    <property type="entry name" value="P-loop containing nucleoside triphosphate hydrolases"/>
    <property type="match status" value="1"/>
</dbReference>
<gene>
    <name evidence="6" type="ORF">D7V94_11255</name>
</gene>
<accession>A0A3A9AU30</accession>
<organism evidence="6 7">
    <name type="scientific">Parablautia intestinalis</name>
    <dbReference type="NCBI Taxonomy" id="2320100"/>
    <lineage>
        <taxon>Bacteria</taxon>
        <taxon>Bacillati</taxon>
        <taxon>Bacillota</taxon>
        <taxon>Clostridia</taxon>
        <taxon>Lachnospirales</taxon>
        <taxon>Lachnospiraceae</taxon>
        <taxon>Parablautia</taxon>
    </lineage>
</organism>
<evidence type="ECO:0000259" key="4">
    <source>
        <dbReference type="PROSITE" id="PS50893"/>
    </source>
</evidence>
<dbReference type="InterPro" id="IPR017911">
    <property type="entry name" value="MacB-like_ATP-bd"/>
</dbReference>
<keyword evidence="3 6" id="KW-0067">ATP-binding</keyword>
<evidence type="ECO:0000313" key="7">
    <source>
        <dbReference type="Proteomes" id="UP000280696"/>
    </source>
</evidence>
<dbReference type="Proteomes" id="UP000280696">
    <property type="component" value="Unassembled WGS sequence"/>
</dbReference>
<dbReference type="InterPro" id="IPR010982">
    <property type="entry name" value="Lambda_DNA-bd_dom_sf"/>
</dbReference>
<protein>
    <submittedName>
        <fullName evidence="6">ATP-binding cassette domain-containing protein</fullName>
    </submittedName>
</protein>
<dbReference type="SMART" id="SM00530">
    <property type="entry name" value="HTH_XRE"/>
    <property type="match status" value="1"/>
</dbReference>
<dbReference type="InterPro" id="IPR027417">
    <property type="entry name" value="P-loop_NTPase"/>
</dbReference>
<dbReference type="Pfam" id="PF00005">
    <property type="entry name" value="ABC_tran"/>
    <property type="match status" value="1"/>
</dbReference>
<keyword evidence="7" id="KW-1185">Reference proteome</keyword>
<feature type="domain" description="HTH cro/C1-type" evidence="5">
    <location>
        <begin position="10"/>
        <end position="64"/>
    </location>
</feature>
<evidence type="ECO:0000256" key="2">
    <source>
        <dbReference type="ARBA" id="ARBA00022741"/>
    </source>
</evidence>
<dbReference type="PROSITE" id="PS50943">
    <property type="entry name" value="HTH_CROC1"/>
    <property type="match status" value="1"/>
</dbReference>
<dbReference type="InterPro" id="IPR003439">
    <property type="entry name" value="ABC_transporter-like_ATP-bd"/>
</dbReference>
<comment type="caution">
    <text evidence="6">The sequence shown here is derived from an EMBL/GenBank/DDBJ whole genome shotgun (WGS) entry which is preliminary data.</text>
</comment>
<dbReference type="GO" id="GO:0003677">
    <property type="term" value="F:DNA binding"/>
    <property type="evidence" value="ECO:0007669"/>
    <property type="project" value="InterPro"/>
</dbReference>
<dbReference type="FunFam" id="3.40.50.300:FF:000032">
    <property type="entry name" value="Export ABC transporter ATP-binding protein"/>
    <property type="match status" value="1"/>
</dbReference>
<evidence type="ECO:0000313" key="6">
    <source>
        <dbReference type="EMBL" id="RKI91081.1"/>
    </source>
</evidence>
<dbReference type="CDD" id="cd00093">
    <property type="entry name" value="HTH_XRE"/>
    <property type="match status" value="1"/>
</dbReference>
<dbReference type="InterPro" id="IPR015854">
    <property type="entry name" value="ABC_transpr_LolD-like"/>
</dbReference>
<evidence type="ECO:0000256" key="1">
    <source>
        <dbReference type="ARBA" id="ARBA00022448"/>
    </source>
</evidence>
<sequence length="369" mass="41507">MNQIKIGAFISERRKAKGWTQSQLAEKLEITDKAVSKWETGRSMPDLSLFLPLCTLLEVTLNELFAGEYIAEEKLKEKADEVLMDVITNWLGHDKWELKESDTALQNVLEVENVSKLYENVSTGHENILEQHKTENNSVLAINDVSFQIPHGSFVGIMGASGSGKTTLLNLIATIDKPTNGIIRISGQNIVDIPDEATAEFRRRHLGFVFQEYNLLETLTVYENIALALTIKEVSKENIRPMIQSLSEKLDISAILDKFPYEISGGQRQRCACARAIVVNPDIILADEPTGALDSHAARQLLDTFAMLCREFSATILMVTHDVMAASYCDRILFMKDGEIKAALNREQENKQTFFAEILKKVEWIEGER</sequence>
<name>A0A3A9AU30_9FIRM</name>
<evidence type="ECO:0000256" key="3">
    <source>
        <dbReference type="ARBA" id="ARBA00022840"/>
    </source>
</evidence>
<feature type="domain" description="ABC transporter" evidence="4">
    <location>
        <begin position="109"/>
        <end position="362"/>
    </location>
</feature>
<reference evidence="6 7" key="1">
    <citation type="submission" date="2018-09" db="EMBL/GenBank/DDBJ databases">
        <title>Murine metabolic-syndrome-specific gut microbial biobank.</title>
        <authorList>
            <person name="Liu C."/>
        </authorList>
    </citation>
    <scope>NUCLEOTIDE SEQUENCE [LARGE SCALE GENOMIC DNA]</scope>
    <source>
        <strain evidence="6 7">0.1xD8-82</strain>
    </source>
</reference>
<dbReference type="GO" id="GO:0022857">
    <property type="term" value="F:transmembrane transporter activity"/>
    <property type="evidence" value="ECO:0007669"/>
    <property type="project" value="TreeGrafter"/>
</dbReference>
<dbReference type="PANTHER" id="PTHR24220:SF674">
    <property type="entry name" value="BACITRACIN EXPORT ATP-BINDING PROTEIN BCEA"/>
    <property type="match status" value="1"/>
</dbReference>
<dbReference type="SUPFAM" id="SSF47413">
    <property type="entry name" value="lambda repressor-like DNA-binding domains"/>
    <property type="match status" value="1"/>
</dbReference>
<dbReference type="AlphaFoldDB" id="A0A3A9AU30"/>
<dbReference type="SMART" id="SM00382">
    <property type="entry name" value="AAA"/>
    <property type="match status" value="1"/>
</dbReference>
<dbReference type="PROSITE" id="PS50893">
    <property type="entry name" value="ABC_TRANSPORTER_2"/>
    <property type="match status" value="1"/>
</dbReference>